<dbReference type="AlphaFoldDB" id="A0A229UWX4"/>
<comment type="caution">
    <text evidence="1">The sequence shown here is derived from an EMBL/GenBank/DDBJ whole genome shotgun (WGS) entry which is preliminary data.</text>
</comment>
<dbReference type="Gene3D" id="3.20.20.70">
    <property type="entry name" value="Aldolase class I"/>
    <property type="match status" value="1"/>
</dbReference>
<dbReference type="Proteomes" id="UP000215509">
    <property type="component" value="Unassembled WGS sequence"/>
</dbReference>
<dbReference type="RefSeq" id="WP_094013726.1">
    <property type="nucleotide sequence ID" value="NZ_NMQW01000005.1"/>
</dbReference>
<dbReference type="InterPro" id="IPR013785">
    <property type="entry name" value="Aldolase_TIM"/>
</dbReference>
<dbReference type="OrthoDB" id="9807519at2"/>
<evidence type="ECO:0000313" key="1">
    <source>
        <dbReference type="EMBL" id="OXM87429.1"/>
    </source>
</evidence>
<protein>
    <submittedName>
        <fullName evidence="1">Uncharacterized protein</fullName>
    </submittedName>
</protein>
<name>A0A229UWX4_9BACL</name>
<evidence type="ECO:0000313" key="2">
    <source>
        <dbReference type="Proteomes" id="UP000215509"/>
    </source>
</evidence>
<sequence>MTRFTRDEQRTMMTLWCLFRSPLMFGGHLPDNDEWTLSLITNEEVLRLLKHSFWNRQLFVRASKRLGLRRMRMAAPMQLYLIWESRRHLFQ</sequence>
<keyword evidence="2" id="KW-1185">Reference proteome</keyword>
<proteinExistence type="predicted"/>
<gene>
    <name evidence="1" type="ORF">CF651_04820</name>
</gene>
<accession>A0A229UWX4</accession>
<dbReference type="EMBL" id="NMQW01000005">
    <property type="protein sequence ID" value="OXM87429.1"/>
    <property type="molecule type" value="Genomic_DNA"/>
</dbReference>
<organism evidence="1 2">
    <name type="scientific">Paenibacillus rigui</name>
    <dbReference type="NCBI Taxonomy" id="554312"/>
    <lineage>
        <taxon>Bacteria</taxon>
        <taxon>Bacillati</taxon>
        <taxon>Bacillota</taxon>
        <taxon>Bacilli</taxon>
        <taxon>Bacillales</taxon>
        <taxon>Paenibacillaceae</taxon>
        <taxon>Paenibacillus</taxon>
    </lineage>
</organism>
<dbReference type="SUPFAM" id="SSF51445">
    <property type="entry name" value="(Trans)glycosidases"/>
    <property type="match status" value="1"/>
</dbReference>
<dbReference type="InterPro" id="IPR017853">
    <property type="entry name" value="GH"/>
</dbReference>
<reference evidence="1 2" key="1">
    <citation type="submission" date="2017-07" db="EMBL/GenBank/DDBJ databases">
        <title>Genome sequencing and assembly of Paenibacillus rigui.</title>
        <authorList>
            <person name="Mayilraj S."/>
        </authorList>
    </citation>
    <scope>NUCLEOTIDE SEQUENCE [LARGE SCALE GENOMIC DNA]</scope>
    <source>
        <strain evidence="1 2">JCM 16352</strain>
    </source>
</reference>